<keyword evidence="3 11" id="KW-0813">Transport</keyword>
<dbReference type="FunFam" id="1.50.40.10:FF:000018">
    <property type="entry name" value="S-adenosylmethionine mitochondrial carrier protein-like"/>
    <property type="match status" value="1"/>
</dbReference>
<feature type="repeat" description="Solcar" evidence="10">
    <location>
        <begin position="178"/>
        <end position="266"/>
    </location>
</feature>
<comment type="similarity">
    <text evidence="2 11">Belongs to the mitochondrial carrier (TC 2.A.29) family.</text>
</comment>
<comment type="subcellular location">
    <subcellularLocation>
        <location evidence="1">Mitochondrion inner membrane</location>
        <topology evidence="1">Multi-pass membrane protein</topology>
    </subcellularLocation>
</comment>
<dbReference type="Gene3D" id="1.50.40.10">
    <property type="entry name" value="Mitochondrial carrier domain"/>
    <property type="match status" value="1"/>
</dbReference>
<protein>
    <submittedName>
        <fullName evidence="13">S-adenosylmethionine mitochondrial carrier protein</fullName>
    </submittedName>
</protein>
<dbReference type="SUPFAM" id="SSF103506">
    <property type="entry name" value="Mitochondrial carrier"/>
    <property type="match status" value="1"/>
</dbReference>
<dbReference type="EMBL" id="JAIZAY010000011">
    <property type="protein sequence ID" value="KAJ8032851.1"/>
    <property type="molecule type" value="Genomic_DNA"/>
</dbReference>
<evidence type="ECO:0000256" key="12">
    <source>
        <dbReference type="SAM" id="Phobius"/>
    </source>
</evidence>
<dbReference type="Proteomes" id="UP001152320">
    <property type="component" value="Chromosome 11"/>
</dbReference>
<evidence type="ECO:0000313" key="13">
    <source>
        <dbReference type="EMBL" id="KAJ8032851.1"/>
    </source>
</evidence>
<dbReference type="InterPro" id="IPR018108">
    <property type="entry name" value="MCP_transmembrane"/>
</dbReference>
<name>A0A9Q1H588_HOLLE</name>
<dbReference type="GO" id="GO:0055085">
    <property type="term" value="P:transmembrane transport"/>
    <property type="evidence" value="ECO:0007669"/>
    <property type="project" value="InterPro"/>
</dbReference>
<evidence type="ECO:0000313" key="14">
    <source>
        <dbReference type="Proteomes" id="UP001152320"/>
    </source>
</evidence>
<keyword evidence="9 10" id="KW-0472">Membrane</keyword>
<evidence type="ECO:0000256" key="9">
    <source>
        <dbReference type="ARBA" id="ARBA00023136"/>
    </source>
</evidence>
<evidence type="ECO:0000256" key="8">
    <source>
        <dbReference type="ARBA" id="ARBA00023128"/>
    </source>
</evidence>
<evidence type="ECO:0000256" key="1">
    <source>
        <dbReference type="ARBA" id="ARBA00004448"/>
    </source>
</evidence>
<dbReference type="Pfam" id="PF00153">
    <property type="entry name" value="Mito_carr"/>
    <property type="match status" value="4"/>
</dbReference>
<dbReference type="InterPro" id="IPR002067">
    <property type="entry name" value="MCP"/>
</dbReference>
<organism evidence="13 14">
    <name type="scientific">Holothuria leucospilota</name>
    <name type="common">Black long sea cucumber</name>
    <name type="synonym">Mertensiothuria leucospilota</name>
    <dbReference type="NCBI Taxonomy" id="206669"/>
    <lineage>
        <taxon>Eukaryota</taxon>
        <taxon>Metazoa</taxon>
        <taxon>Echinodermata</taxon>
        <taxon>Eleutherozoa</taxon>
        <taxon>Echinozoa</taxon>
        <taxon>Holothuroidea</taxon>
        <taxon>Aspidochirotacea</taxon>
        <taxon>Aspidochirotida</taxon>
        <taxon>Holothuriidae</taxon>
        <taxon>Holothuria</taxon>
    </lineage>
</organism>
<dbReference type="OrthoDB" id="276989at2759"/>
<dbReference type="PANTHER" id="PTHR45667">
    <property type="entry name" value="S-ADENOSYLMETHIONINE MITOCHONDRIAL CARRIER PROTEIN"/>
    <property type="match status" value="1"/>
</dbReference>
<evidence type="ECO:0000256" key="5">
    <source>
        <dbReference type="ARBA" id="ARBA00022737"/>
    </source>
</evidence>
<gene>
    <name evidence="13" type="ORF">HOLleu_22917</name>
</gene>
<keyword evidence="14" id="KW-1185">Reference proteome</keyword>
<evidence type="ECO:0000256" key="4">
    <source>
        <dbReference type="ARBA" id="ARBA00022692"/>
    </source>
</evidence>
<comment type="caution">
    <text evidence="13">The sequence shown here is derived from an EMBL/GenBank/DDBJ whole genome shotgun (WGS) entry which is preliminary data.</text>
</comment>
<feature type="transmembrane region" description="Helical" evidence="12">
    <location>
        <begin position="6"/>
        <end position="29"/>
    </location>
</feature>
<keyword evidence="5" id="KW-0677">Repeat</keyword>
<dbReference type="GO" id="GO:0005743">
    <property type="term" value="C:mitochondrial inner membrane"/>
    <property type="evidence" value="ECO:0007669"/>
    <property type="project" value="UniProtKB-SubCell"/>
</dbReference>
<keyword evidence="4 10" id="KW-0812">Transmembrane</keyword>
<feature type="repeat" description="Solcar" evidence="10">
    <location>
        <begin position="88"/>
        <end position="169"/>
    </location>
</feature>
<evidence type="ECO:0000256" key="2">
    <source>
        <dbReference type="ARBA" id="ARBA00006375"/>
    </source>
</evidence>
<feature type="repeat" description="Solcar" evidence="10">
    <location>
        <begin position="6"/>
        <end position="79"/>
    </location>
</feature>
<evidence type="ECO:0000256" key="7">
    <source>
        <dbReference type="ARBA" id="ARBA00022989"/>
    </source>
</evidence>
<evidence type="ECO:0000256" key="6">
    <source>
        <dbReference type="ARBA" id="ARBA00022792"/>
    </source>
</evidence>
<evidence type="ECO:0000256" key="11">
    <source>
        <dbReference type="RuleBase" id="RU000488"/>
    </source>
</evidence>
<reference evidence="13" key="1">
    <citation type="submission" date="2021-10" db="EMBL/GenBank/DDBJ databases">
        <title>Tropical sea cucumber genome reveals ecological adaptation and Cuvierian tubules defense mechanism.</title>
        <authorList>
            <person name="Chen T."/>
        </authorList>
    </citation>
    <scope>NUCLEOTIDE SEQUENCE</scope>
    <source>
        <strain evidence="13">Nanhai2018</strain>
        <tissue evidence="13">Muscle</tissue>
    </source>
</reference>
<feature type="transmembrane region" description="Helical" evidence="12">
    <location>
        <begin position="90"/>
        <end position="111"/>
    </location>
</feature>
<keyword evidence="6" id="KW-0999">Mitochondrion inner membrane</keyword>
<evidence type="ECO:0000256" key="10">
    <source>
        <dbReference type="PROSITE-ProRule" id="PRU00282"/>
    </source>
</evidence>
<dbReference type="InterPro" id="IPR023395">
    <property type="entry name" value="MCP_dom_sf"/>
</dbReference>
<sequence>MSDQSTPYTVALLSGGIAGLVVDVSLYPLDTVKTRLQSKDGFMRSGGFRGIYRGLGPVIIGSVPGASVFFCSYELTKKFGSSNLSQKYDPVIQMVAASVSELFACIVRVPVEVVKQRAQASKMSSFNILKTTLHTEGMRGLYRGYYSTIIREVPFSFLQFPLWEFGKKRWSQHQGHSVDAWQSAICGAVSGGVAAFITNPLDLAKTRIMLAERNSETAKGNIRYALMEVVETQGLRGLFAGVLPRVMWISIGGAIFLGAYEKAKIVLTRSGVI</sequence>
<proteinExistence type="inferred from homology"/>
<accession>A0A9Q1H588</accession>
<evidence type="ECO:0000256" key="3">
    <source>
        <dbReference type="ARBA" id="ARBA00022448"/>
    </source>
</evidence>
<keyword evidence="7 12" id="KW-1133">Transmembrane helix</keyword>
<dbReference type="AlphaFoldDB" id="A0A9Q1H588"/>
<dbReference type="PRINTS" id="PR00926">
    <property type="entry name" value="MITOCARRIER"/>
</dbReference>
<dbReference type="PROSITE" id="PS50920">
    <property type="entry name" value="SOLCAR"/>
    <property type="match status" value="3"/>
</dbReference>
<feature type="transmembrane region" description="Helical" evidence="12">
    <location>
        <begin position="50"/>
        <end position="70"/>
    </location>
</feature>
<keyword evidence="8" id="KW-0496">Mitochondrion</keyword>